<feature type="binding site" evidence="3">
    <location>
        <position position="207"/>
    </location>
    <ligand>
        <name>substrate</name>
    </ligand>
</feature>
<accession>A0A561T5A2</accession>
<sequence>MALINAIGHLDERRLERLLRGRPRPEHVGIVMDGNRRWARQAGFADPRLGHRFGSEHVATLLGWCRDLDIRQVTVFVASTDNLAKRHSDEVAHLMQLVEDVVAEQLAHPSSPWRVHLAGRLDMLPDSTRHALKHAAEVTRTRHTDADVTIAIAYGGREEIVDAVRSLLDEEARAGATARELAERITDADIAAHLYTAGRADPDLIIRTSGERRLSGFLIWQSTRSELHFCDSHWPGFRRIDLLRALRAYAARRAGT</sequence>
<feature type="binding site" evidence="3">
    <location>
        <position position="38"/>
    </location>
    <ligand>
        <name>substrate</name>
    </ligand>
</feature>
<comment type="similarity">
    <text evidence="2">Belongs to the UPP synthase family. Z-FPP synthase subfamily.</text>
</comment>
<proteinExistence type="inferred from homology"/>
<dbReference type="GO" id="GO:0005886">
    <property type="term" value="C:plasma membrane"/>
    <property type="evidence" value="ECO:0007669"/>
    <property type="project" value="TreeGrafter"/>
</dbReference>
<dbReference type="SUPFAM" id="SSF64005">
    <property type="entry name" value="Undecaprenyl diphosphate synthase"/>
    <property type="match status" value="1"/>
</dbReference>
<evidence type="ECO:0000256" key="1">
    <source>
        <dbReference type="ARBA" id="ARBA00022679"/>
    </source>
</evidence>
<feature type="binding site" evidence="3">
    <location>
        <position position="33"/>
    </location>
    <ligand>
        <name>Mg(2+)</name>
        <dbReference type="ChEBI" id="CHEBI:18420"/>
    </ligand>
</feature>
<dbReference type="GO" id="GO:0045547">
    <property type="term" value="F:ditrans,polycis-polyprenyl diphosphate synthase [(2E,6E)-farnesyl diphosphate specific] activity"/>
    <property type="evidence" value="ECO:0007669"/>
    <property type="project" value="TreeGrafter"/>
</dbReference>
<keyword evidence="3" id="KW-0460">Magnesium</keyword>
<dbReference type="GO" id="GO:0000287">
    <property type="term" value="F:magnesium ion binding"/>
    <property type="evidence" value="ECO:0007669"/>
    <property type="project" value="UniProtKB-UniRule"/>
</dbReference>
<evidence type="ECO:0000313" key="5">
    <source>
        <dbReference type="Proteomes" id="UP000321261"/>
    </source>
</evidence>
<comment type="function">
    <text evidence="3">Catalyzes the condensation of isopentenyl diphosphate (IPP) with allylic pyrophosphates generating different type of terpenoids.</text>
</comment>
<evidence type="ECO:0000313" key="4">
    <source>
        <dbReference type="EMBL" id="TWF82297.1"/>
    </source>
</evidence>
<dbReference type="Proteomes" id="UP000321261">
    <property type="component" value="Unassembled WGS sequence"/>
</dbReference>
<dbReference type="GO" id="GO:0016094">
    <property type="term" value="P:polyprenol biosynthetic process"/>
    <property type="evidence" value="ECO:0007669"/>
    <property type="project" value="TreeGrafter"/>
</dbReference>
<dbReference type="AlphaFoldDB" id="A0A561T5A2"/>
<feature type="binding site" evidence="3">
    <location>
        <position position="86"/>
    </location>
    <ligand>
        <name>substrate</name>
    </ligand>
</feature>
<dbReference type="InterPro" id="IPR036424">
    <property type="entry name" value="UPP_synth-like_sf"/>
</dbReference>
<comment type="subunit">
    <text evidence="3">Homodimer.</text>
</comment>
<name>A0A561T5A2_9PSEU</name>
<comment type="caution">
    <text evidence="3">Lacks conserved residue(s) required for the propagation of feature annotation.</text>
</comment>
<dbReference type="InterPro" id="IPR001441">
    <property type="entry name" value="UPP_synth-like"/>
</dbReference>
<keyword evidence="1 3" id="KW-0808">Transferase</keyword>
<dbReference type="EC" id="2.5.1.-" evidence="3"/>
<dbReference type="CDD" id="cd00475">
    <property type="entry name" value="Cis_IPPS"/>
    <property type="match status" value="1"/>
</dbReference>
<feature type="active site" evidence="3">
    <location>
        <position position="33"/>
    </location>
</feature>
<feature type="binding site" evidence="3">
    <location>
        <begin position="79"/>
        <end position="81"/>
    </location>
    <ligand>
        <name>substrate</name>
    </ligand>
</feature>
<reference evidence="4 5" key="1">
    <citation type="submission" date="2019-06" db="EMBL/GenBank/DDBJ databases">
        <title>Sequencing the genomes of 1000 actinobacteria strains.</title>
        <authorList>
            <person name="Klenk H.-P."/>
        </authorList>
    </citation>
    <scope>NUCLEOTIDE SEQUENCE [LARGE SCALE GENOMIC DNA]</scope>
    <source>
        <strain evidence="4 5">DSM 45671</strain>
    </source>
</reference>
<feature type="binding site" evidence="3">
    <location>
        <begin position="213"/>
        <end position="215"/>
    </location>
    <ligand>
        <name>substrate</name>
    </ligand>
</feature>
<keyword evidence="5" id="KW-1185">Reference proteome</keyword>
<dbReference type="Gene3D" id="3.40.1180.10">
    <property type="entry name" value="Decaprenyl diphosphate synthase-like"/>
    <property type="match status" value="1"/>
</dbReference>
<dbReference type="NCBIfam" id="TIGR00055">
    <property type="entry name" value="uppS"/>
    <property type="match status" value="1"/>
</dbReference>
<dbReference type="Pfam" id="PF01255">
    <property type="entry name" value="Prenyltransf"/>
    <property type="match status" value="1"/>
</dbReference>
<dbReference type="PANTHER" id="PTHR10291">
    <property type="entry name" value="DEHYDRODOLICHYL DIPHOSPHATE SYNTHASE FAMILY MEMBER"/>
    <property type="match status" value="1"/>
</dbReference>
<feature type="binding site" evidence="3">
    <location>
        <begin position="34"/>
        <end position="37"/>
    </location>
    <ligand>
        <name>substrate</name>
    </ligand>
</feature>
<dbReference type="PROSITE" id="PS01066">
    <property type="entry name" value="UPP_SYNTHASE"/>
    <property type="match status" value="1"/>
</dbReference>
<comment type="cofactor">
    <cofactor evidence="3">
        <name>Mg(2+)</name>
        <dbReference type="ChEBI" id="CHEBI:18420"/>
    </cofactor>
    <text evidence="3">Binds 2 magnesium ions per subunit.</text>
</comment>
<dbReference type="RefSeq" id="WP_147260631.1">
    <property type="nucleotide sequence ID" value="NZ_VIWU01000001.1"/>
</dbReference>
<feature type="binding site" evidence="3">
    <location>
        <position position="51"/>
    </location>
    <ligand>
        <name>substrate</name>
    </ligand>
</feature>
<protein>
    <recommendedName>
        <fullName evidence="3">Isoprenyl transferase</fullName>
        <ecNumber evidence="3">2.5.1.-</ecNumber>
    </recommendedName>
</protein>
<organism evidence="4 5">
    <name type="scientific">Pseudonocardia hierapolitana</name>
    <dbReference type="NCBI Taxonomy" id="1128676"/>
    <lineage>
        <taxon>Bacteria</taxon>
        <taxon>Bacillati</taxon>
        <taxon>Actinomycetota</taxon>
        <taxon>Actinomycetes</taxon>
        <taxon>Pseudonocardiales</taxon>
        <taxon>Pseudonocardiaceae</taxon>
        <taxon>Pseudonocardia</taxon>
    </lineage>
</organism>
<dbReference type="InterPro" id="IPR018520">
    <property type="entry name" value="UPP_synth-like_CS"/>
</dbReference>
<feature type="binding site" evidence="3">
    <location>
        <position position="48"/>
    </location>
    <ligand>
        <name>substrate</name>
    </ligand>
</feature>
<feature type="binding site" evidence="3">
    <location>
        <position position="226"/>
    </location>
    <ligand>
        <name>Mg(2+)</name>
        <dbReference type="ChEBI" id="CHEBI:18420"/>
    </ligand>
</feature>
<keyword evidence="3" id="KW-0479">Metal-binding</keyword>
<evidence type="ECO:0000256" key="2">
    <source>
        <dbReference type="ARBA" id="ARBA00038453"/>
    </source>
</evidence>
<dbReference type="PANTHER" id="PTHR10291:SF43">
    <property type="entry name" value="DEHYDRODOLICHYL DIPHOSPHATE SYNTHASE COMPLEX SUBUNIT DHDDS"/>
    <property type="match status" value="1"/>
</dbReference>
<comment type="caution">
    <text evidence="4">The sequence shown here is derived from an EMBL/GenBank/DDBJ whole genome shotgun (WGS) entry which is preliminary data.</text>
</comment>
<dbReference type="EMBL" id="VIWU01000001">
    <property type="protein sequence ID" value="TWF82297.1"/>
    <property type="molecule type" value="Genomic_DNA"/>
</dbReference>
<gene>
    <name evidence="4" type="ORF">FHX44_118246</name>
</gene>
<dbReference type="OrthoDB" id="4191603at2"/>
<dbReference type="HAMAP" id="MF_01139">
    <property type="entry name" value="ISPT"/>
    <property type="match status" value="1"/>
</dbReference>
<dbReference type="GO" id="GO:0033850">
    <property type="term" value="F:Z-farnesyl diphosphate synthase activity"/>
    <property type="evidence" value="ECO:0007669"/>
    <property type="project" value="TreeGrafter"/>
</dbReference>
<feature type="active site" description="Proton acceptor" evidence="3">
    <location>
        <position position="82"/>
    </location>
</feature>
<evidence type="ECO:0000256" key="3">
    <source>
        <dbReference type="HAMAP-Rule" id="MF_01139"/>
    </source>
</evidence>